<evidence type="ECO:0000256" key="2">
    <source>
        <dbReference type="ARBA" id="ARBA00022448"/>
    </source>
</evidence>
<dbReference type="AlphaFoldDB" id="A0A4S4DC53"/>
<evidence type="ECO:0000259" key="8">
    <source>
        <dbReference type="PROSITE" id="PS50836"/>
    </source>
</evidence>
<feature type="chain" id="PRO_5020291847" description="DOMON domain-containing protein" evidence="7">
    <location>
        <begin position="29"/>
        <end position="345"/>
    </location>
</feature>
<dbReference type="InterPro" id="IPR005018">
    <property type="entry name" value="DOMON_domain"/>
</dbReference>
<feature type="compositionally biased region" description="Acidic residues" evidence="6">
    <location>
        <begin position="217"/>
        <end position="234"/>
    </location>
</feature>
<evidence type="ECO:0000256" key="4">
    <source>
        <dbReference type="ARBA" id="ARBA00022982"/>
    </source>
</evidence>
<keyword evidence="2" id="KW-0813">Transport</keyword>
<dbReference type="STRING" id="542762.A0A4S4DC53"/>
<dbReference type="CDD" id="cd09629">
    <property type="entry name" value="DOMON_CIL1_like"/>
    <property type="match status" value="1"/>
</dbReference>
<dbReference type="Pfam" id="PF04526">
    <property type="entry name" value="DUF568"/>
    <property type="match status" value="1"/>
</dbReference>
<evidence type="ECO:0000313" key="9">
    <source>
        <dbReference type="EMBL" id="THG00181.1"/>
    </source>
</evidence>
<feature type="compositionally biased region" description="Pro residues" evidence="6">
    <location>
        <begin position="323"/>
        <end position="345"/>
    </location>
</feature>
<feature type="signal peptide" evidence="7">
    <location>
        <begin position="1"/>
        <end position="28"/>
    </location>
</feature>
<dbReference type="Proteomes" id="UP000306102">
    <property type="component" value="Unassembled WGS sequence"/>
</dbReference>
<reference evidence="9 10" key="1">
    <citation type="journal article" date="2018" name="Proc. Natl. Acad. Sci. U.S.A.">
        <title>Draft genome sequence of Camellia sinensis var. sinensis provides insights into the evolution of the tea genome and tea quality.</title>
        <authorList>
            <person name="Wei C."/>
            <person name="Yang H."/>
            <person name="Wang S."/>
            <person name="Zhao J."/>
            <person name="Liu C."/>
            <person name="Gao L."/>
            <person name="Xia E."/>
            <person name="Lu Y."/>
            <person name="Tai Y."/>
            <person name="She G."/>
            <person name="Sun J."/>
            <person name="Cao H."/>
            <person name="Tong W."/>
            <person name="Gao Q."/>
            <person name="Li Y."/>
            <person name="Deng W."/>
            <person name="Jiang X."/>
            <person name="Wang W."/>
            <person name="Chen Q."/>
            <person name="Zhang S."/>
            <person name="Li H."/>
            <person name="Wu J."/>
            <person name="Wang P."/>
            <person name="Li P."/>
            <person name="Shi C."/>
            <person name="Zheng F."/>
            <person name="Jian J."/>
            <person name="Huang B."/>
            <person name="Shan D."/>
            <person name="Shi M."/>
            <person name="Fang C."/>
            <person name="Yue Y."/>
            <person name="Li F."/>
            <person name="Li D."/>
            <person name="Wei S."/>
            <person name="Han B."/>
            <person name="Jiang C."/>
            <person name="Yin Y."/>
            <person name="Xia T."/>
            <person name="Zhang Z."/>
            <person name="Bennetzen J.L."/>
            <person name="Zhao S."/>
            <person name="Wan X."/>
        </authorList>
    </citation>
    <scope>NUCLEOTIDE SEQUENCE [LARGE SCALE GENOMIC DNA]</scope>
    <source>
        <strain evidence="10">cv. Shuchazao</strain>
        <tissue evidence="9">Leaf</tissue>
    </source>
</reference>
<evidence type="ECO:0000256" key="7">
    <source>
        <dbReference type="SAM" id="SignalP"/>
    </source>
</evidence>
<dbReference type="GO" id="GO:0016020">
    <property type="term" value="C:membrane"/>
    <property type="evidence" value="ECO:0007669"/>
    <property type="project" value="UniProtKB-SubCell"/>
</dbReference>
<organism evidence="9 10">
    <name type="scientific">Camellia sinensis var. sinensis</name>
    <name type="common">China tea</name>
    <dbReference type="NCBI Taxonomy" id="542762"/>
    <lineage>
        <taxon>Eukaryota</taxon>
        <taxon>Viridiplantae</taxon>
        <taxon>Streptophyta</taxon>
        <taxon>Embryophyta</taxon>
        <taxon>Tracheophyta</taxon>
        <taxon>Spermatophyta</taxon>
        <taxon>Magnoliopsida</taxon>
        <taxon>eudicotyledons</taxon>
        <taxon>Gunneridae</taxon>
        <taxon>Pentapetalae</taxon>
        <taxon>asterids</taxon>
        <taxon>Ericales</taxon>
        <taxon>Theaceae</taxon>
        <taxon>Camellia</taxon>
    </lineage>
</organism>
<dbReference type="InterPro" id="IPR045265">
    <property type="entry name" value="AIR12_DOMON"/>
</dbReference>
<evidence type="ECO:0000256" key="3">
    <source>
        <dbReference type="ARBA" id="ARBA00022729"/>
    </source>
</evidence>
<protein>
    <recommendedName>
        <fullName evidence="8">DOMON domain-containing protein</fullName>
    </recommendedName>
</protein>
<evidence type="ECO:0000256" key="6">
    <source>
        <dbReference type="SAM" id="MobiDB-lite"/>
    </source>
</evidence>
<keyword evidence="5" id="KW-0472">Membrane</keyword>
<dbReference type="PROSITE" id="PS50836">
    <property type="entry name" value="DOMON"/>
    <property type="match status" value="1"/>
</dbReference>
<dbReference type="PANTHER" id="PTHR23130">
    <property type="entry name" value="CYTOCHROME B561 AND DOMON DOMAIN-CONTAINING PROTEIN"/>
    <property type="match status" value="1"/>
</dbReference>
<comment type="subcellular location">
    <subcellularLocation>
        <location evidence="1">Membrane</location>
    </subcellularLocation>
</comment>
<evidence type="ECO:0000256" key="1">
    <source>
        <dbReference type="ARBA" id="ARBA00004370"/>
    </source>
</evidence>
<keyword evidence="4" id="KW-0249">Electron transport</keyword>
<sequence>MASLPFAPLLLNLLASLIFLLLISPSHSLKCTSQTFTNKKLYTNCTDLPYLSAYLHWTYDSTKSTLSIAFIAPPAKSNGWIAWAINPTGTGMAGAQSLIAFKQSSGSMTVNTYNISSYSSIVKSKIAFDVPEKSAEYSGGVMKIFATLRLPKDTASVNQVWQVGGAVDHGIPVKHAFEAVNLNAKGTLDLVRSAASNAPAPSEGPIEVGSGGGGEKNEEDEARESEAKDEADEVAEVVEDWQNIAAGNLIPLSRDASSGGEPLNLYINRQNNRFKGLSLLDTSLDDGIKSPAAIFWQSFTTFAASSTTSLVSDSLASSSSSSSPPPPLPTFTPPYPAPPPSFPIP</sequence>
<proteinExistence type="predicted"/>
<keyword evidence="10" id="KW-1185">Reference proteome</keyword>
<keyword evidence="3 7" id="KW-0732">Signal</keyword>
<dbReference type="EMBL" id="SDRB02011788">
    <property type="protein sequence ID" value="THG00181.1"/>
    <property type="molecule type" value="Genomic_DNA"/>
</dbReference>
<accession>A0A4S4DC53</accession>
<evidence type="ECO:0000313" key="10">
    <source>
        <dbReference type="Proteomes" id="UP000306102"/>
    </source>
</evidence>
<gene>
    <name evidence="9" type="ORF">TEA_003374</name>
</gene>
<dbReference type="PANTHER" id="PTHR23130:SF195">
    <property type="entry name" value="CYTOCHROME B561 AND DOMON DOMAIN-CONTAINING PROTEIN"/>
    <property type="match status" value="1"/>
</dbReference>
<evidence type="ECO:0000256" key="5">
    <source>
        <dbReference type="ARBA" id="ARBA00023136"/>
    </source>
</evidence>
<name>A0A4S4DC53_CAMSN</name>
<comment type="caution">
    <text evidence="9">The sequence shown here is derived from an EMBL/GenBank/DDBJ whole genome shotgun (WGS) entry which is preliminary data.</text>
</comment>
<feature type="compositionally biased region" description="Low complexity" evidence="6">
    <location>
        <begin position="313"/>
        <end position="322"/>
    </location>
</feature>
<feature type="region of interest" description="Disordered" evidence="6">
    <location>
        <begin position="313"/>
        <end position="345"/>
    </location>
</feature>
<feature type="region of interest" description="Disordered" evidence="6">
    <location>
        <begin position="194"/>
        <end position="234"/>
    </location>
</feature>
<feature type="domain" description="DOMON" evidence="8">
    <location>
        <begin position="51"/>
        <end position="164"/>
    </location>
</feature>